<dbReference type="AlphaFoldDB" id="C8WMX5"/>
<evidence type="ECO:0000313" key="2">
    <source>
        <dbReference type="Proteomes" id="UP000001377"/>
    </source>
</evidence>
<proteinExistence type="predicted"/>
<gene>
    <name evidence="1" type="ordered locus">Elen_0782</name>
</gene>
<dbReference type="PaxDb" id="479437-Elen_0782"/>
<sequence length="123" mass="13872">MPFTAASKRKAVNIMSNGTKKNIEIIIPSSLDDEGARMLVIPLLREPVLMQDVYQPDQVMKLLRISKPRFYELTDLKQRNPLPTHNYGPGKRGTIILREELVEWIASLPKGIGNGKPGEPHED</sequence>
<name>C8WMX5_EGGLE</name>
<accession>C8WMX5</accession>
<reference evidence="1 2" key="1">
    <citation type="journal article" date="2009" name="Stand. Genomic Sci.">
        <title>Complete genome sequence of Eggerthella lenta type strain (IPP VPI 0255).</title>
        <authorList>
            <person name="Saunders E."/>
            <person name="Pukall R."/>
            <person name="Abt B."/>
            <person name="Lapidus A."/>
            <person name="Glavina Del Rio T."/>
            <person name="Copeland A."/>
            <person name="Tice H."/>
            <person name="Cheng J.F."/>
            <person name="Lucas S."/>
            <person name="Chen F."/>
            <person name="Nolan M."/>
            <person name="Bruce D."/>
            <person name="Goodwin L."/>
            <person name="Pitluck S."/>
            <person name="Ivanova N."/>
            <person name="Mavromatis K."/>
            <person name="Ovchinnikova G."/>
            <person name="Pati A."/>
            <person name="Chen A."/>
            <person name="Palaniappan K."/>
            <person name="Land M."/>
            <person name="Hauser L."/>
            <person name="Chang Y.J."/>
            <person name="Jeffries C.D."/>
            <person name="Chain P."/>
            <person name="Meincke L."/>
            <person name="Sims D."/>
            <person name="Brettin T."/>
            <person name="Detter J.C."/>
            <person name="Goker M."/>
            <person name="Bristow J."/>
            <person name="Eisen J.A."/>
            <person name="Markowitz V."/>
            <person name="Hugenholtz P."/>
            <person name="Kyrpides N.C."/>
            <person name="Klenk H.P."/>
            <person name="Han C."/>
        </authorList>
    </citation>
    <scope>NUCLEOTIDE SEQUENCE [LARGE SCALE GENOMIC DNA]</scope>
    <source>
        <strain evidence="2">ATCC 25559 / DSM 2243 / CCUG 17323 / JCM 9979 / KCTC 3265 / NCTC 11813 / VPI 0255 / 1899 B</strain>
    </source>
</reference>
<evidence type="ECO:0000313" key="1">
    <source>
        <dbReference type="EMBL" id="ACV54756.1"/>
    </source>
</evidence>
<dbReference type="HOGENOM" id="CLU_2011644_0_0_11"/>
<keyword evidence="2" id="KW-1185">Reference proteome</keyword>
<dbReference type="KEGG" id="ele:Elen_0782"/>
<dbReference type="EMBL" id="CP001726">
    <property type="protein sequence ID" value="ACV54756.1"/>
    <property type="molecule type" value="Genomic_DNA"/>
</dbReference>
<protein>
    <submittedName>
        <fullName evidence="1">Uncharacterized protein</fullName>
    </submittedName>
</protein>
<dbReference type="Proteomes" id="UP000001377">
    <property type="component" value="Chromosome"/>
</dbReference>
<dbReference type="STRING" id="479437.Elen_0782"/>
<organism evidence="1 2">
    <name type="scientific">Eggerthella lenta (strain ATCC 25559 / DSM 2243 / CCUG 17323 / JCM 9979 / KCTC 3265 / NCTC 11813 / VPI 0255 / 1899 B)</name>
    <name type="common">Eubacterium lentum</name>
    <dbReference type="NCBI Taxonomy" id="479437"/>
    <lineage>
        <taxon>Bacteria</taxon>
        <taxon>Bacillati</taxon>
        <taxon>Actinomycetota</taxon>
        <taxon>Coriobacteriia</taxon>
        <taxon>Eggerthellales</taxon>
        <taxon>Eggerthellaceae</taxon>
        <taxon>Eggerthella</taxon>
    </lineage>
</organism>